<dbReference type="InterPro" id="IPR001647">
    <property type="entry name" value="HTH_TetR"/>
</dbReference>
<dbReference type="GO" id="GO:0003677">
    <property type="term" value="F:DNA binding"/>
    <property type="evidence" value="ECO:0007669"/>
    <property type="project" value="UniProtKB-UniRule"/>
</dbReference>
<protein>
    <submittedName>
        <fullName evidence="8">TetR family transcriptional regulator</fullName>
    </submittedName>
    <submittedName>
        <fullName evidence="6">TetR/AcrR family transcriptional regulator</fullName>
    </submittedName>
</protein>
<dbReference type="Gene3D" id="1.10.357.10">
    <property type="entry name" value="Tetracycline Repressor, domain 2"/>
    <property type="match status" value="1"/>
</dbReference>
<evidence type="ECO:0000259" key="5">
    <source>
        <dbReference type="PROSITE" id="PS50977"/>
    </source>
</evidence>
<dbReference type="PANTHER" id="PTHR47506">
    <property type="entry name" value="TRANSCRIPTIONAL REGULATORY PROTEIN"/>
    <property type="match status" value="1"/>
</dbReference>
<dbReference type="SUPFAM" id="SSF46689">
    <property type="entry name" value="Homeodomain-like"/>
    <property type="match status" value="1"/>
</dbReference>
<dbReference type="PROSITE" id="PS50977">
    <property type="entry name" value="HTH_TETR_2"/>
    <property type="match status" value="1"/>
</dbReference>
<sequence>MNPEEARDRLLDAAERLFYERGVQGVGMDDLRAASGVSLKRLYQCFATKRDLVEAYLRRRDERWRASLFDHAAEHGDTPRAQLLALYDWLASWFAEPDFRGCAFTNSFGELGGTEPGVARIARDHKDAVREQITELTSRLGVPEHRALADQLNLLVEGAIITAAISGTPEAATHARAAADTLLTAAGARPTGS</sequence>
<evidence type="ECO:0000256" key="3">
    <source>
        <dbReference type="ARBA" id="ARBA00023163"/>
    </source>
</evidence>
<dbReference type="Proteomes" id="UP000525686">
    <property type="component" value="Unassembled WGS sequence"/>
</dbReference>
<gene>
    <name evidence="8" type="ORF">FNX44_018715</name>
    <name evidence="6" type="ORF">H3146_07620</name>
    <name evidence="7" type="ORF">H3147_17205</name>
</gene>
<evidence type="ECO:0000313" key="11">
    <source>
        <dbReference type="Proteomes" id="UP000525686"/>
    </source>
</evidence>
<keyword evidence="9" id="KW-1185">Reference proteome</keyword>
<name>A0A5P0YZD6_9ACTN</name>
<dbReference type="InterPro" id="IPR036271">
    <property type="entry name" value="Tet_transcr_reg_TetR-rel_C_sf"/>
</dbReference>
<keyword evidence="3" id="KW-0804">Transcription</keyword>
<dbReference type="Proteomes" id="UP000517765">
    <property type="component" value="Unassembled WGS sequence"/>
</dbReference>
<accession>A0A5P0YZD6</accession>
<dbReference type="PANTHER" id="PTHR47506:SF1">
    <property type="entry name" value="HTH-TYPE TRANSCRIPTIONAL REGULATOR YJDC"/>
    <property type="match status" value="1"/>
</dbReference>
<dbReference type="RefSeq" id="WP_143649435.1">
    <property type="nucleotide sequence ID" value="NZ_JABJWZ010000043.1"/>
</dbReference>
<dbReference type="AlphaFoldDB" id="A0A5P0YZD6"/>
<evidence type="ECO:0000313" key="10">
    <source>
        <dbReference type="Proteomes" id="UP000517765"/>
    </source>
</evidence>
<evidence type="ECO:0000313" key="8">
    <source>
        <dbReference type="EMBL" id="MQS03869.1"/>
    </source>
</evidence>
<proteinExistence type="predicted"/>
<evidence type="ECO:0000256" key="4">
    <source>
        <dbReference type="PROSITE-ProRule" id="PRU00335"/>
    </source>
</evidence>
<dbReference type="EMBL" id="JABJWZ010000043">
    <property type="protein sequence ID" value="MBB1253238.1"/>
    <property type="molecule type" value="Genomic_DNA"/>
</dbReference>
<evidence type="ECO:0000313" key="6">
    <source>
        <dbReference type="EMBL" id="MBB1253238.1"/>
    </source>
</evidence>
<reference evidence="10 11" key="2">
    <citation type="submission" date="2020-05" db="EMBL/GenBank/DDBJ databases">
        <title>Classification of alakaliphilic streptomycetes isolated from an alkaline soil next to Lonar Crater, India and a proposal for the recognition of Streptomyces alkaliterrae sp. nov.</title>
        <authorList>
            <person name="Golinska P."/>
        </authorList>
    </citation>
    <scope>NUCLEOTIDE SEQUENCE [LARGE SCALE GENOMIC DNA]</scope>
    <source>
        <strain evidence="11">OF3</strain>
        <strain evidence="10">OF8</strain>
    </source>
</reference>
<reference evidence="8 9" key="1">
    <citation type="submission" date="2019-10" db="EMBL/GenBank/DDBJ databases">
        <title>Streptomyces sp. nov., a novel actinobacterium isolated from alkaline environment.</title>
        <authorList>
            <person name="Golinska P."/>
        </authorList>
    </citation>
    <scope>NUCLEOTIDE SEQUENCE [LARGE SCALE GENOMIC DNA]</scope>
    <source>
        <strain evidence="8 9">OF1</strain>
    </source>
</reference>
<feature type="DNA-binding region" description="H-T-H motif" evidence="4">
    <location>
        <begin position="27"/>
        <end position="46"/>
    </location>
</feature>
<dbReference type="PRINTS" id="PR00455">
    <property type="entry name" value="HTHTETR"/>
</dbReference>
<dbReference type="Proteomes" id="UP000320857">
    <property type="component" value="Unassembled WGS sequence"/>
</dbReference>
<dbReference type="SUPFAM" id="SSF48498">
    <property type="entry name" value="Tetracyclin repressor-like, C-terminal domain"/>
    <property type="match status" value="1"/>
</dbReference>
<dbReference type="InterPro" id="IPR009057">
    <property type="entry name" value="Homeodomain-like_sf"/>
</dbReference>
<evidence type="ECO:0000256" key="1">
    <source>
        <dbReference type="ARBA" id="ARBA00023015"/>
    </source>
</evidence>
<feature type="domain" description="HTH tetR-type" evidence="5">
    <location>
        <begin position="4"/>
        <end position="64"/>
    </location>
</feature>
<dbReference type="EMBL" id="JABJXA010000104">
    <property type="protein sequence ID" value="MBB1260553.1"/>
    <property type="molecule type" value="Genomic_DNA"/>
</dbReference>
<dbReference type="Pfam" id="PF00440">
    <property type="entry name" value="TetR_N"/>
    <property type="match status" value="1"/>
</dbReference>
<evidence type="ECO:0000313" key="9">
    <source>
        <dbReference type="Proteomes" id="UP000320857"/>
    </source>
</evidence>
<keyword evidence="1" id="KW-0805">Transcription regulation</keyword>
<organism evidence="8 9">
    <name type="scientific">Streptomyces alkaliterrae</name>
    <dbReference type="NCBI Taxonomy" id="2213162"/>
    <lineage>
        <taxon>Bacteria</taxon>
        <taxon>Bacillati</taxon>
        <taxon>Actinomycetota</taxon>
        <taxon>Actinomycetes</taxon>
        <taxon>Kitasatosporales</taxon>
        <taxon>Streptomycetaceae</taxon>
        <taxon>Streptomyces</taxon>
    </lineage>
</organism>
<comment type="caution">
    <text evidence="8">The sequence shown here is derived from an EMBL/GenBank/DDBJ whole genome shotgun (WGS) entry which is preliminary data.</text>
</comment>
<keyword evidence="2 4" id="KW-0238">DNA-binding</keyword>
<evidence type="ECO:0000256" key="2">
    <source>
        <dbReference type="ARBA" id="ARBA00023125"/>
    </source>
</evidence>
<reference evidence="6" key="3">
    <citation type="journal article" name="Syst. Appl. Microbiol.">
        <title>Streptomyces alkaliterrae sp. nov., isolated from an alkaline soil, and emended descriptions of Streptomyces alkaliphilus, Streptomyces calidiresistens and Streptomyces durbertensis.</title>
        <authorList>
            <person name="Swiecimska M."/>
            <person name="Golinska P."/>
            <person name="Nouioui I."/>
            <person name="Wypij M."/>
            <person name="Rai M."/>
            <person name="Sangal V."/>
            <person name="Goodfellow M."/>
        </authorList>
    </citation>
    <scope>NUCLEOTIDE SEQUENCE</scope>
    <source>
        <strain evidence="6">OF3</strain>
        <strain evidence="7">OF8</strain>
    </source>
</reference>
<dbReference type="EMBL" id="VJYK02000212">
    <property type="protein sequence ID" value="MQS03869.1"/>
    <property type="molecule type" value="Genomic_DNA"/>
</dbReference>
<evidence type="ECO:0000313" key="7">
    <source>
        <dbReference type="EMBL" id="MBB1260553.1"/>
    </source>
</evidence>